<protein>
    <submittedName>
        <fullName evidence="1">Uncharacterized protein</fullName>
    </submittedName>
</protein>
<organism evidence="1">
    <name type="scientific">Rhizophora mucronata</name>
    <name type="common">Asiatic mangrove</name>
    <dbReference type="NCBI Taxonomy" id="61149"/>
    <lineage>
        <taxon>Eukaryota</taxon>
        <taxon>Viridiplantae</taxon>
        <taxon>Streptophyta</taxon>
        <taxon>Embryophyta</taxon>
        <taxon>Tracheophyta</taxon>
        <taxon>Spermatophyta</taxon>
        <taxon>Magnoliopsida</taxon>
        <taxon>eudicotyledons</taxon>
        <taxon>Gunneridae</taxon>
        <taxon>Pentapetalae</taxon>
        <taxon>rosids</taxon>
        <taxon>fabids</taxon>
        <taxon>Malpighiales</taxon>
        <taxon>Rhizophoraceae</taxon>
        <taxon>Rhizophora</taxon>
    </lineage>
</organism>
<dbReference type="AlphaFoldDB" id="A0A2P2PRU2"/>
<evidence type="ECO:0000313" key="1">
    <source>
        <dbReference type="EMBL" id="MBX57454.1"/>
    </source>
</evidence>
<accession>A0A2P2PRU2</accession>
<proteinExistence type="predicted"/>
<sequence length="36" mass="4239">MSKLRSFHIILLHTNDNRTPDCFNGVIGWETEFKAF</sequence>
<name>A0A2P2PRU2_RHIMU</name>
<reference evidence="1" key="1">
    <citation type="submission" date="2018-02" db="EMBL/GenBank/DDBJ databases">
        <title>Rhizophora mucronata_Transcriptome.</title>
        <authorList>
            <person name="Meera S.P."/>
            <person name="Sreeshan A."/>
            <person name="Augustine A."/>
        </authorList>
    </citation>
    <scope>NUCLEOTIDE SEQUENCE</scope>
    <source>
        <tissue evidence="1">Leaf</tissue>
    </source>
</reference>
<dbReference type="EMBL" id="GGEC01076970">
    <property type="protein sequence ID" value="MBX57454.1"/>
    <property type="molecule type" value="Transcribed_RNA"/>
</dbReference>